<accession>A0ABR2X6I7</accession>
<evidence type="ECO:0000313" key="2">
    <source>
        <dbReference type="Proteomes" id="UP001465668"/>
    </source>
</evidence>
<gene>
    <name evidence="1" type="ORF">SCAR479_13962</name>
</gene>
<protein>
    <submittedName>
        <fullName evidence="1">Uncharacterized protein</fullName>
    </submittedName>
</protein>
<proteinExistence type="predicted"/>
<name>A0ABR2X6I7_9PEZI</name>
<comment type="caution">
    <text evidence="1">The sequence shown here is derived from an EMBL/GenBank/DDBJ whole genome shotgun (WGS) entry which is preliminary data.</text>
</comment>
<sequence>MTIPEVSELFAQWVKTVTNKGRFDPRYDYFIYVDEATLDQFKGVTTKPGQEGKGDEFVNDDVVAIVVEADRLEWKPGHSEDMDEDDEDDKMWQCVRPDAVAYLYDLLTQMTKFWKGYLHTHLKFSMEHTDIVCKRVS</sequence>
<evidence type="ECO:0000313" key="1">
    <source>
        <dbReference type="EMBL" id="KAK9769355.1"/>
    </source>
</evidence>
<dbReference type="Proteomes" id="UP001465668">
    <property type="component" value="Unassembled WGS sequence"/>
</dbReference>
<keyword evidence="2" id="KW-1185">Reference proteome</keyword>
<reference evidence="1 2" key="1">
    <citation type="submission" date="2024-02" db="EMBL/GenBank/DDBJ databases">
        <title>First draft genome assembly of two strains of Seiridium cardinale.</title>
        <authorList>
            <person name="Emiliani G."/>
            <person name="Scali E."/>
        </authorList>
    </citation>
    <scope>NUCLEOTIDE SEQUENCE [LARGE SCALE GENOMIC DNA]</scope>
    <source>
        <strain evidence="1 2">BM-138-000479</strain>
    </source>
</reference>
<dbReference type="EMBL" id="JARVKM010000132">
    <property type="protein sequence ID" value="KAK9769355.1"/>
    <property type="molecule type" value="Genomic_DNA"/>
</dbReference>
<organism evidence="1 2">
    <name type="scientific">Seiridium cardinale</name>
    <dbReference type="NCBI Taxonomy" id="138064"/>
    <lineage>
        <taxon>Eukaryota</taxon>
        <taxon>Fungi</taxon>
        <taxon>Dikarya</taxon>
        <taxon>Ascomycota</taxon>
        <taxon>Pezizomycotina</taxon>
        <taxon>Sordariomycetes</taxon>
        <taxon>Xylariomycetidae</taxon>
        <taxon>Amphisphaeriales</taxon>
        <taxon>Sporocadaceae</taxon>
        <taxon>Seiridium</taxon>
    </lineage>
</organism>